<name>A0ABQ4EJE2_9ACTN</name>
<gene>
    <name evidence="1" type="ORF">Pma05_13180</name>
</gene>
<protein>
    <submittedName>
        <fullName evidence="1">Uncharacterized protein</fullName>
    </submittedName>
</protein>
<evidence type="ECO:0000313" key="1">
    <source>
        <dbReference type="EMBL" id="GIG94745.1"/>
    </source>
</evidence>
<proteinExistence type="predicted"/>
<accession>A0ABQ4EJE2</accession>
<sequence length="271" mass="29369">MLSDVVSRARAMVAAGEFDGVADILRSAAEQGDVDAAQELGRLLSLTGSAWEDLASDGLGPLGREERWEPEWWLSRVVAERPDDPDALVLLAGLWTGMSAFADVFGGPTDNFREKSAGRYARALATHPDCAAAASSLLMLQGCDDDEWEWDPAEAGLSFLLFRSEILVSNSGDTVGVAIVATDPADMRWALHHLLPEFAEALEAVDGPDAAELLVYQHGVLETRLDLVDLDVKEWPTVQVPGLVEPRLPLGHPVRVGDHTYLHGCTFNLPY</sequence>
<reference evidence="1 2" key="1">
    <citation type="submission" date="2021-01" db="EMBL/GenBank/DDBJ databases">
        <title>Whole genome shotgun sequence of Plantactinospora mayteni NBRC 109088.</title>
        <authorList>
            <person name="Komaki H."/>
            <person name="Tamura T."/>
        </authorList>
    </citation>
    <scope>NUCLEOTIDE SEQUENCE [LARGE SCALE GENOMIC DNA]</scope>
    <source>
        <strain evidence="1 2">NBRC 109088</strain>
    </source>
</reference>
<dbReference type="Proteomes" id="UP000621500">
    <property type="component" value="Unassembled WGS sequence"/>
</dbReference>
<keyword evidence="2" id="KW-1185">Reference proteome</keyword>
<organism evidence="1 2">
    <name type="scientific">Plantactinospora mayteni</name>
    <dbReference type="NCBI Taxonomy" id="566021"/>
    <lineage>
        <taxon>Bacteria</taxon>
        <taxon>Bacillati</taxon>
        <taxon>Actinomycetota</taxon>
        <taxon>Actinomycetes</taxon>
        <taxon>Micromonosporales</taxon>
        <taxon>Micromonosporaceae</taxon>
        <taxon>Plantactinospora</taxon>
    </lineage>
</organism>
<comment type="caution">
    <text evidence="1">The sequence shown here is derived from an EMBL/GenBank/DDBJ whole genome shotgun (WGS) entry which is preliminary data.</text>
</comment>
<dbReference type="EMBL" id="BONX01000007">
    <property type="protein sequence ID" value="GIG94745.1"/>
    <property type="molecule type" value="Genomic_DNA"/>
</dbReference>
<evidence type="ECO:0000313" key="2">
    <source>
        <dbReference type="Proteomes" id="UP000621500"/>
    </source>
</evidence>